<dbReference type="Pfam" id="PF01086">
    <property type="entry name" value="Clathrin_lg_ch"/>
    <property type="match status" value="1"/>
</dbReference>
<evidence type="ECO:0000256" key="2">
    <source>
        <dbReference type="ARBA" id="ARBA00005263"/>
    </source>
</evidence>
<keyword evidence="5 6" id="KW-0968">Cytoplasmic vesicle</keyword>
<proteinExistence type="inferred from homology"/>
<dbReference type="GO" id="GO:0006886">
    <property type="term" value="P:intracellular protein transport"/>
    <property type="evidence" value="ECO:0007669"/>
    <property type="project" value="InterPro"/>
</dbReference>
<keyword evidence="4 6" id="KW-0168">Coated pit</keyword>
<comment type="function">
    <text evidence="6">Clathrin is the major protein of the polyhedral coat of coated pits and vesicles.</text>
</comment>
<comment type="similarity">
    <text evidence="2 6">Belongs to the clathrin light chain family.</text>
</comment>
<dbReference type="GO" id="GO:0005198">
    <property type="term" value="F:structural molecule activity"/>
    <property type="evidence" value="ECO:0007669"/>
    <property type="project" value="InterPro"/>
</dbReference>
<keyword evidence="9" id="KW-1185">Reference proteome</keyword>
<dbReference type="OrthoDB" id="365731at2759"/>
<dbReference type="InterPro" id="IPR000996">
    <property type="entry name" value="Clathrin_L-chain"/>
</dbReference>
<sequence length="164" mass="18359">MTEMEPSAPYEAESNYSGGALDVDDILGACDVTFTAPKTNEKIMDPDKELFKDSSKHDNTERWRTDMQATVEKKKQQEAEAMQAAVEKGKQELDAWNKARKEKIEAKKSDEKDDNKLAGNERAGEAFSWKKTADLLIKIGLTPNDQNGKSSQKMADLIFARANQ</sequence>
<keyword evidence="3 6" id="KW-0472">Membrane</keyword>
<dbReference type="GO" id="GO:0016192">
    <property type="term" value="P:vesicle-mediated transport"/>
    <property type="evidence" value="ECO:0007669"/>
    <property type="project" value="InterPro"/>
</dbReference>
<evidence type="ECO:0000256" key="6">
    <source>
        <dbReference type="RuleBase" id="RU363137"/>
    </source>
</evidence>
<name>A0A9W5WTJ8_BABOV</name>
<evidence type="ECO:0000256" key="4">
    <source>
        <dbReference type="ARBA" id="ARBA00023176"/>
    </source>
</evidence>
<evidence type="ECO:0000256" key="5">
    <source>
        <dbReference type="ARBA" id="ARBA00023329"/>
    </source>
</evidence>
<keyword evidence="7" id="KW-0175">Coiled coil</keyword>
<accession>A0A9W5WTJ8</accession>
<feature type="coiled-coil region" evidence="7">
    <location>
        <begin position="72"/>
        <end position="99"/>
    </location>
</feature>
<dbReference type="GO" id="GO:0030132">
    <property type="term" value="C:clathrin coat of coated pit"/>
    <property type="evidence" value="ECO:0007669"/>
    <property type="project" value="InterPro"/>
</dbReference>
<evidence type="ECO:0000313" key="8">
    <source>
        <dbReference type="EMBL" id="GFE52888.1"/>
    </source>
</evidence>
<evidence type="ECO:0000256" key="3">
    <source>
        <dbReference type="ARBA" id="ARBA00023136"/>
    </source>
</evidence>
<evidence type="ECO:0000256" key="7">
    <source>
        <dbReference type="SAM" id="Coils"/>
    </source>
</evidence>
<gene>
    <name evidence="8" type="ORF">BaOVIS_002920</name>
</gene>
<protein>
    <recommendedName>
        <fullName evidence="6">Clathrin light chain</fullName>
    </recommendedName>
</protein>
<dbReference type="Proteomes" id="UP001057455">
    <property type="component" value="Unassembled WGS sequence"/>
</dbReference>
<comment type="subcellular location">
    <subcellularLocation>
        <location evidence="1 6">Cytoplasmic vesicle membrane</location>
        <topology evidence="1 6">Peripheral membrane protein</topology>
        <orientation evidence="1 6">Cytoplasmic side</orientation>
    </subcellularLocation>
    <subcellularLocation>
        <location evidence="6">Membrane</location>
        <location evidence="6">Coated pit</location>
        <topology evidence="6">Peripheral membrane protein</topology>
        <orientation evidence="6">Cytoplasmic side</orientation>
    </subcellularLocation>
    <text evidence="6">Cytoplasmic face of coated pits and vesicles.</text>
</comment>
<dbReference type="AlphaFoldDB" id="A0A9W5WTJ8"/>
<evidence type="ECO:0000256" key="1">
    <source>
        <dbReference type="ARBA" id="ARBA00004180"/>
    </source>
</evidence>
<evidence type="ECO:0000313" key="9">
    <source>
        <dbReference type="Proteomes" id="UP001057455"/>
    </source>
</evidence>
<dbReference type="GO" id="GO:0030130">
    <property type="term" value="C:clathrin coat of trans-Golgi network vesicle"/>
    <property type="evidence" value="ECO:0007669"/>
    <property type="project" value="InterPro"/>
</dbReference>
<organism evidence="8 9">
    <name type="scientific">Babesia ovis</name>
    <dbReference type="NCBI Taxonomy" id="5869"/>
    <lineage>
        <taxon>Eukaryota</taxon>
        <taxon>Sar</taxon>
        <taxon>Alveolata</taxon>
        <taxon>Apicomplexa</taxon>
        <taxon>Aconoidasida</taxon>
        <taxon>Piroplasmida</taxon>
        <taxon>Babesiidae</taxon>
        <taxon>Babesia</taxon>
    </lineage>
</organism>
<reference evidence="8" key="1">
    <citation type="submission" date="2019-12" db="EMBL/GenBank/DDBJ databases">
        <title>Genome sequence of Babesia ovis.</title>
        <authorList>
            <person name="Yamagishi J."/>
            <person name="Sevinc F."/>
            <person name="Xuan X."/>
        </authorList>
    </citation>
    <scope>NUCLEOTIDE SEQUENCE</scope>
    <source>
        <strain evidence="8">Selcuk</strain>
    </source>
</reference>
<dbReference type="EMBL" id="BLIY01000003">
    <property type="protein sequence ID" value="GFE52888.1"/>
    <property type="molecule type" value="Genomic_DNA"/>
</dbReference>
<comment type="caution">
    <text evidence="8">The sequence shown here is derived from an EMBL/GenBank/DDBJ whole genome shotgun (WGS) entry which is preliminary data.</text>
</comment>